<protein>
    <submittedName>
        <fullName evidence="1">Putative effector protein</fullName>
    </submittedName>
</protein>
<evidence type="ECO:0000313" key="1">
    <source>
        <dbReference type="EMBL" id="KHJ30505.1"/>
    </source>
</evidence>
<dbReference type="EMBL" id="JNVN01004104">
    <property type="protein sequence ID" value="KHJ30505.1"/>
    <property type="molecule type" value="Genomic_DNA"/>
</dbReference>
<proteinExistence type="predicted"/>
<comment type="caution">
    <text evidence="1">The sequence shown here is derived from an EMBL/GenBank/DDBJ whole genome shotgun (WGS) entry which is preliminary data.</text>
</comment>
<dbReference type="Proteomes" id="UP000030854">
    <property type="component" value="Unassembled WGS sequence"/>
</dbReference>
<name>A0A0B1NZN4_UNCNE</name>
<organism evidence="1 2">
    <name type="scientific">Uncinula necator</name>
    <name type="common">Grape powdery mildew</name>
    <dbReference type="NCBI Taxonomy" id="52586"/>
    <lineage>
        <taxon>Eukaryota</taxon>
        <taxon>Fungi</taxon>
        <taxon>Dikarya</taxon>
        <taxon>Ascomycota</taxon>
        <taxon>Pezizomycotina</taxon>
        <taxon>Leotiomycetes</taxon>
        <taxon>Erysiphales</taxon>
        <taxon>Erysiphaceae</taxon>
        <taxon>Erysiphe</taxon>
    </lineage>
</organism>
<accession>A0A0B1NZN4</accession>
<reference evidence="1 2" key="1">
    <citation type="journal article" date="2014" name="BMC Genomics">
        <title>Adaptive genomic structural variation in the grape powdery mildew pathogen, Erysiphe necator.</title>
        <authorList>
            <person name="Jones L."/>
            <person name="Riaz S."/>
            <person name="Morales-Cruz A."/>
            <person name="Amrine K.C."/>
            <person name="McGuire B."/>
            <person name="Gubler W.D."/>
            <person name="Walker M.A."/>
            <person name="Cantu D."/>
        </authorList>
    </citation>
    <scope>NUCLEOTIDE SEQUENCE [LARGE SCALE GENOMIC DNA]</scope>
    <source>
        <strain evidence="2">c</strain>
    </source>
</reference>
<dbReference type="AlphaFoldDB" id="A0A0B1NZN4"/>
<sequence length="227" mass="25631">MTRCAARVIAGFPALDELPSKPQNKNLVNKPAQVLHTLHTQQKYRLAKRDHNDPNIKSISYARAVADENTLPDPISRMSGKNLKPEFLRSDTRIIVQLAQDPSLRIMDTFLARTKYRSLLPRPELIKDVRIVPFGIAHVASSHADDKDLLAASQFLQPMTCPAQVERQEMRHTFLLGPVPKYGLNTAGLPEPLSLVEIKNKLNLTSIDTKKCIRDELDQTLFEVYSQ</sequence>
<gene>
    <name evidence="1" type="ORF">EV44_g3231</name>
</gene>
<keyword evidence="2" id="KW-1185">Reference proteome</keyword>
<dbReference type="HOGENOM" id="CLU_1220474_0_0_1"/>
<evidence type="ECO:0000313" key="2">
    <source>
        <dbReference type="Proteomes" id="UP000030854"/>
    </source>
</evidence>